<dbReference type="EMBL" id="JAAGAB010000003">
    <property type="protein sequence ID" value="NDV02408.1"/>
    <property type="molecule type" value="Genomic_DNA"/>
</dbReference>
<keyword evidence="3" id="KW-1185">Reference proteome</keyword>
<accession>A0A6B2JVV1</accession>
<reference evidence="2 3" key="1">
    <citation type="submission" date="2020-02" db="EMBL/GenBank/DDBJ databases">
        <title>Pseudoroseicyclus tamarix, sp. nov., isolated from offshore sediment of a Tamarix chinensis forest.</title>
        <authorList>
            <person name="Gai Y."/>
        </authorList>
    </citation>
    <scope>NUCLEOTIDE SEQUENCE [LARGE SCALE GENOMIC DNA]</scope>
    <source>
        <strain evidence="2 3">CLL3-39</strain>
    </source>
</reference>
<dbReference type="AlphaFoldDB" id="A0A6B2JVV1"/>
<gene>
    <name evidence="2" type="ORF">GZA08_15665</name>
</gene>
<evidence type="ECO:0000256" key="1">
    <source>
        <dbReference type="ARBA" id="ARBA00022729"/>
    </source>
</evidence>
<dbReference type="InterPro" id="IPR006311">
    <property type="entry name" value="TAT_signal"/>
</dbReference>
<dbReference type="Gene3D" id="3.40.190.10">
    <property type="entry name" value="Periplasmic binding protein-like II"/>
    <property type="match status" value="2"/>
</dbReference>
<protein>
    <submittedName>
        <fullName evidence="2">Extracellular solute-binding protein</fullName>
    </submittedName>
</protein>
<evidence type="ECO:0000313" key="3">
    <source>
        <dbReference type="Proteomes" id="UP000474757"/>
    </source>
</evidence>
<dbReference type="RefSeq" id="WP_163895295.1">
    <property type="nucleotide sequence ID" value="NZ_JAAFYS010000003.1"/>
</dbReference>
<dbReference type="SUPFAM" id="SSF53850">
    <property type="entry name" value="Periplasmic binding protein-like II"/>
    <property type="match status" value="1"/>
</dbReference>
<dbReference type="Proteomes" id="UP000474757">
    <property type="component" value="Unassembled WGS sequence"/>
</dbReference>
<dbReference type="PANTHER" id="PTHR30222">
    <property type="entry name" value="SPERMIDINE/PUTRESCINE-BINDING PERIPLASMIC PROTEIN"/>
    <property type="match status" value="1"/>
</dbReference>
<proteinExistence type="predicted"/>
<dbReference type="PANTHER" id="PTHR30222:SF17">
    <property type="entry name" value="SPERMIDINE_PUTRESCINE-BINDING PERIPLASMIC PROTEIN"/>
    <property type="match status" value="1"/>
</dbReference>
<name>A0A6B2JVV1_9RHOB</name>
<evidence type="ECO:0000313" key="2">
    <source>
        <dbReference type="EMBL" id="NDV02408.1"/>
    </source>
</evidence>
<organism evidence="2 3">
    <name type="scientific">Pseudoroseicyclus tamaricis</name>
    <dbReference type="NCBI Taxonomy" id="2705421"/>
    <lineage>
        <taxon>Bacteria</taxon>
        <taxon>Pseudomonadati</taxon>
        <taxon>Pseudomonadota</taxon>
        <taxon>Alphaproteobacteria</taxon>
        <taxon>Rhodobacterales</taxon>
        <taxon>Paracoccaceae</taxon>
        <taxon>Pseudoroseicyclus</taxon>
    </lineage>
</organism>
<keyword evidence="1" id="KW-0732">Signal</keyword>
<comment type="caution">
    <text evidence="2">The sequence shown here is derived from an EMBL/GenBank/DDBJ whole genome shotgun (WGS) entry which is preliminary data.</text>
</comment>
<dbReference type="Pfam" id="PF13416">
    <property type="entry name" value="SBP_bac_8"/>
    <property type="match status" value="1"/>
</dbReference>
<dbReference type="InterPro" id="IPR006059">
    <property type="entry name" value="SBP"/>
</dbReference>
<dbReference type="PROSITE" id="PS51318">
    <property type="entry name" value="TAT"/>
    <property type="match status" value="1"/>
</dbReference>
<sequence>MQRHKFVDRMYQGKVSRREMMKAAGAFGVGTAMLPRMATAADILTCLEWGGYDDPSYYQPFMAKYGEAPNFSIFAGEEEALAKVLAGFAADVMHPCNYSVGRFVSAGLTVPIDTGRLTHWDDIFPVLKSAQGVVVNGDVVMAPADWGNSSIAYRPDLVEPDFLEDPSWSILYDDRYAGRVSTLDNELVVQIGLMVAGQKYEDVYDMTGPEFEAAAQEWGKKGLDTARFLWTDATTLQQAMASGEIVAAYAWNDLVGNLRNEGVPIAYANPKEGMFTWFCGLTLLNTGSADDAAAYDFLDAWLAPETGKLLIDESGYGHANMKSFDIADPAAVENMGLTDPVAMMETSLIFLTPPDAVQEEQTRIWEDLKALQF</sequence>